<dbReference type="PANTHER" id="PTHR43004">
    <property type="entry name" value="TRK SYSTEM POTASSIUM UPTAKE PROTEIN"/>
    <property type="match status" value="1"/>
</dbReference>
<feature type="domain" description="FAD-binding" evidence="4">
    <location>
        <begin position="6"/>
        <end position="73"/>
    </location>
</feature>
<sequence>MSAIVETDILIVGAGPSGAALASFLGQNGMRGLVISKESHTAYTPRAHGFNPFALECLRDINLEDEVLRLAIREPFILSPRFAQSLIGEEYGRIAA</sequence>
<gene>
    <name evidence="5" type="ORF">FNYG_01278</name>
</gene>
<dbReference type="OrthoDB" id="1716816at2759"/>
<dbReference type="InterPro" id="IPR002938">
    <property type="entry name" value="FAD-bd"/>
</dbReference>
<evidence type="ECO:0000256" key="1">
    <source>
        <dbReference type="ARBA" id="ARBA00022630"/>
    </source>
</evidence>
<dbReference type="InterPro" id="IPR036188">
    <property type="entry name" value="FAD/NAD-bd_sf"/>
</dbReference>
<keyword evidence="3" id="KW-0560">Oxidoreductase</keyword>
<dbReference type="Gene3D" id="3.50.50.60">
    <property type="entry name" value="FAD/NAD(P)-binding domain"/>
    <property type="match status" value="1"/>
</dbReference>
<dbReference type="Pfam" id="PF01494">
    <property type="entry name" value="FAD_binding_3"/>
    <property type="match status" value="1"/>
</dbReference>
<accession>A0A2K0WT61</accession>
<evidence type="ECO:0000259" key="4">
    <source>
        <dbReference type="Pfam" id="PF01494"/>
    </source>
</evidence>
<name>A0A2K0WT61_GIBNY</name>
<reference evidence="5 6" key="1">
    <citation type="submission" date="2017-06" db="EMBL/GenBank/DDBJ databases">
        <title>Genome of Fusarium nygamai isolate CS10214.</title>
        <authorList>
            <person name="Gardiner D.M."/>
            <person name="Obanor F."/>
            <person name="Kazan K."/>
        </authorList>
    </citation>
    <scope>NUCLEOTIDE SEQUENCE [LARGE SCALE GENOMIC DNA]</scope>
    <source>
        <strain evidence="5 6">CS10214</strain>
    </source>
</reference>
<dbReference type="InterPro" id="IPR050641">
    <property type="entry name" value="RIFMO-like"/>
</dbReference>
<keyword evidence="2" id="KW-0274">FAD</keyword>
<keyword evidence="6" id="KW-1185">Reference proteome</keyword>
<organism evidence="5 6">
    <name type="scientific">Gibberella nygamai</name>
    <name type="common">Bean root rot disease fungus</name>
    <name type="synonym">Fusarium nygamai</name>
    <dbReference type="NCBI Taxonomy" id="42673"/>
    <lineage>
        <taxon>Eukaryota</taxon>
        <taxon>Fungi</taxon>
        <taxon>Dikarya</taxon>
        <taxon>Ascomycota</taxon>
        <taxon>Pezizomycotina</taxon>
        <taxon>Sordariomycetes</taxon>
        <taxon>Hypocreomycetidae</taxon>
        <taxon>Hypocreales</taxon>
        <taxon>Nectriaceae</taxon>
        <taxon>Fusarium</taxon>
        <taxon>Fusarium fujikuroi species complex</taxon>
    </lineage>
</organism>
<dbReference type="Proteomes" id="UP000236664">
    <property type="component" value="Unassembled WGS sequence"/>
</dbReference>
<dbReference type="AlphaFoldDB" id="A0A2K0WT61"/>
<evidence type="ECO:0000256" key="2">
    <source>
        <dbReference type="ARBA" id="ARBA00022827"/>
    </source>
</evidence>
<dbReference type="EMBL" id="MTQA01000019">
    <property type="protein sequence ID" value="PNP85449.1"/>
    <property type="molecule type" value="Genomic_DNA"/>
</dbReference>
<dbReference type="SUPFAM" id="SSF51905">
    <property type="entry name" value="FAD/NAD(P)-binding domain"/>
    <property type="match status" value="1"/>
</dbReference>
<keyword evidence="1" id="KW-0285">Flavoprotein</keyword>
<comment type="caution">
    <text evidence="5">The sequence shown here is derived from an EMBL/GenBank/DDBJ whole genome shotgun (WGS) entry which is preliminary data.</text>
</comment>
<protein>
    <recommendedName>
        <fullName evidence="4">FAD-binding domain-containing protein</fullName>
    </recommendedName>
</protein>
<dbReference type="PANTHER" id="PTHR43004:SF8">
    <property type="entry name" value="FAD-BINDING DOMAIN-CONTAINING PROTEIN-RELATED"/>
    <property type="match status" value="1"/>
</dbReference>
<evidence type="ECO:0000256" key="3">
    <source>
        <dbReference type="ARBA" id="ARBA00023002"/>
    </source>
</evidence>
<dbReference type="STRING" id="42673.A0A2K0WT61"/>
<evidence type="ECO:0000313" key="6">
    <source>
        <dbReference type="Proteomes" id="UP000236664"/>
    </source>
</evidence>
<dbReference type="GO" id="GO:0071949">
    <property type="term" value="F:FAD binding"/>
    <property type="evidence" value="ECO:0007669"/>
    <property type="project" value="InterPro"/>
</dbReference>
<evidence type="ECO:0000313" key="5">
    <source>
        <dbReference type="EMBL" id="PNP85449.1"/>
    </source>
</evidence>
<dbReference type="GO" id="GO:0016709">
    <property type="term" value="F:oxidoreductase activity, acting on paired donors, with incorporation or reduction of molecular oxygen, NAD(P)H as one donor, and incorporation of one atom of oxygen"/>
    <property type="evidence" value="ECO:0007669"/>
    <property type="project" value="UniProtKB-ARBA"/>
</dbReference>
<proteinExistence type="predicted"/>